<feature type="region of interest" description="Disordered" evidence="1">
    <location>
        <begin position="190"/>
        <end position="398"/>
    </location>
</feature>
<evidence type="ECO:0000313" key="2">
    <source>
        <dbReference type="EMBL" id="ODO11761.1"/>
    </source>
</evidence>
<organism evidence="2 3">
    <name type="scientific">Cryptococcus amylolentus CBS 6273</name>
    <dbReference type="NCBI Taxonomy" id="1296118"/>
    <lineage>
        <taxon>Eukaryota</taxon>
        <taxon>Fungi</taxon>
        <taxon>Dikarya</taxon>
        <taxon>Basidiomycota</taxon>
        <taxon>Agaricomycotina</taxon>
        <taxon>Tremellomycetes</taxon>
        <taxon>Tremellales</taxon>
        <taxon>Cryptococcaceae</taxon>
        <taxon>Cryptococcus</taxon>
    </lineage>
</organism>
<reference evidence="2 3" key="1">
    <citation type="submission" date="2016-06" db="EMBL/GenBank/DDBJ databases">
        <title>Evolution of pathogenesis and genome organization in the Tremellales.</title>
        <authorList>
            <person name="Cuomo C."/>
            <person name="Litvintseva A."/>
            <person name="Heitman J."/>
            <person name="Chen Y."/>
            <person name="Sun S."/>
            <person name="Springer D."/>
            <person name="Dromer F."/>
            <person name="Young S."/>
            <person name="Zeng Q."/>
            <person name="Chapman S."/>
            <person name="Gujja S."/>
            <person name="Saif S."/>
            <person name="Birren B."/>
        </authorList>
    </citation>
    <scope>NUCLEOTIDE SEQUENCE [LARGE SCALE GENOMIC DNA]</scope>
    <source>
        <strain evidence="2 3">CBS 6273</strain>
    </source>
</reference>
<comment type="caution">
    <text evidence="2">The sequence shown here is derived from an EMBL/GenBank/DDBJ whole genome shotgun (WGS) entry which is preliminary data.</text>
</comment>
<protein>
    <submittedName>
        <fullName evidence="2">Uncharacterized protein</fullName>
    </submittedName>
</protein>
<dbReference type="EMBL" id="MEKH01000001">
    <property type="protein sequence ID" value="ODO11761.1"/>
    <property type="molecule type" value="Genomic_DNA"/>
</dbReference>
<dbReference type="AlphaFoldDB" id="A0A1E3KF88"/>
<sequence length="492" mass="53153">MPLEVTPPPFSASQRLPYVPPIPRLETGGGSAFPSGASSVGGHGPGPVAAAASTTIPPAPGGMAGPHRAIPALPEAGYTSALAGMQGLSIGNQQAPGSLYGGSAYNSYAPRSVHELDPHEQNHHPHMHSPLSVVQSENDWAAASSLPAPRSRLPAEYIIAPRHGHHHHHHHHHQDINDDDFDRQTDASYYALPRHRGGRSRAGSASSASDSEDAREPLGGHHRSGSIGHGHVYKHHRSPSLPPHNANGNGRFHSPNSSSPLAGAGSPSQRGKSPLPPVDPRGRERGQRMLSPAPDGERRQRIYSHVPTEGESERGREPKSREQDIRETERGRRHSSGISEGGRPHMRRHNSAQIPVQHQQYQHQHGRHPSSLYGPQDIARGRDQSPPPPPWVGGPASTMGAMGQYPQDMGAGQYQRRRAVSMQGLERPGSYQPASVYDDAASMASHESNMTFMDGSIAGKTSQYGLPKYPHQPKMDYRRFCVQRGNADVFLD</sequence>
<proteinExistence type="predicted"/>
<feature type="compositionally biased region" description="Low complexity" evidence="1">
    <location>
        <begin position="46"/>
        <end position="56"/>
    </location>
</feature>
<evidence type="ECO:0000313" key="3">
    <source>
        <dbReference type="Proteomes" id="UP000095149"/>
    </source>
</evidence>
<gene>
    <name evidence="2" type="ORF">I350_00545</name>
</gene>
<feature type="compositionally biased region" description="Low complexity" evidence="1">
    <location>
        <begin position="254"/>
        <end position="268"/>
    </location>
</feature>
<feature type="compositionally biased region" description="Basic and acidic residues" evidence="1">
    <location>
        <begin position="311"/>
        <end position="330"/>
    </location>
</feature>
<dbReference type="OrthoDB" id="2564882at2759"/>
<accession>A0A1E3KF88</accession>
<name>A0A1E3KF88_9TREE</name>
<evidence type="ECO:0000256" key="1">
    <source>
        <dbReference type="SAM" id="MobiDB-lite"/>
    </source>
</evidence>
<feature type="region of interest" description="Disordered" evidence="1">
    <location>
        <begin position="1"/>
        <end position="68"/>
    </location>
</feature>
<feature type="compositionally biased region" description="Pro residues" evidence="1">
    <location>
        <begin position="1"/>
        <end position="10"/>
    </location>
</feature>
<dbReference type="Proteomes" id="UP000095149">
    <property type="component" value="Unassembled WGS sequence"/>
</dbReference>